<dbReference type="InterPro" id="IPR003806">
    <property type="entry name" value="ATP-grasp_PylC-type"/>
</dbReference>
<dbReference type="AlphaFoldDB" id="A0A942TGH2"/>
<evidence type="ECO:0000313" key="3">
    <source>
        <dbReference type="EMBL" id="MBS4197200.1"/>
    </source>
</evidence>
<dbReference type="PANTHER" id="PTHR37018">
    <property type="entry name" value="CULTURE SPECIFIC PROTEIN, PUTATIVE (AFU_ORTHOLOGUE AFUA_2G00130)-RELATED"/>
    <property type="match status" value="1"/>
</dbReference>
<dbReference type="InterPro" id="IPR011761">
    <property type="entry name" value="ATP-grasp"/>
</dbReference>
<dbReference type="Pfam" id="PF02655">
    <property type="entry name" value="ATP-grasp_3"/>
    <property type="match status" value="1"/>
</dbReference>
<evidence type="ECO:0000313" key="4">
    <source>
        <dbReference type="Proteomes" id="UP000681414"/>
    </source>
</evidence>
<dbReference type="GO" id="GO:0046872">
    <property type="term" value="F:metal ion binding"/>
    <property type="evidence" value="ECO:0007669"/>
    <property type="project" value="InterPro"/>
</dbReference>
<dbReference type="SUPFAM" id="SSF56059">
    <property type="entry name" value="Glutathione synthetase ATP-binding domain-like"/>
    <property type="match status" value="1"/>
</dbReference>
<comment type="caution">
    <text evidence="3">The sequence shown here is derived from an EMBL/GenBank/DDBJ whole genome shotgun (WGS) entry which is preliminary data.</text>
</comment>
<protein>
    <submittedName>
        <fullName evidence="3">ATP-grasp domain-containing protein</fullName>
    </submittedName>
</protein>
<accession>A0A942TGH2</accession>
<evidence type="ECO:0000256" key="1">
    <source>
        <dbReference type="PROSITE-ProRule" id="PRU00409"/>
    </source>
</evidence>
<dbReference type="RefSeq" id="WP_213126372.1">
    <property type="nucleotide sequence ID" value="NZ_JAGYPG010000003.1"/>
</dbReference>
<keyword evidence="1" id="KW-0067">ATP-binding</keyword>
<dbReference type="InterPro" id="IPR053269">
    <property type="entry name" value="Asp-Met_ligase"/>
</dbReference>
<reference evidence="3 4" key="1">
    <citation type="submission" date="2021-05" db="EMBL/GenBank/DDBJ databases">
        <title>Novel Bacillus species.</title>
        <authorList>
            <person name="Liu G."/>
        </authorList>
    </citation>
    <scope>NUCLEOTIDE SEQUENCE [LARGE SCALE GENOMIC DNA]</scope>
    <source>
        <strain evidence="4">FJAT-49780</strain>
    </source>
</reference>
<proteinExistence type="predicted"/>
<dbReference type="Proteomes" id="UP000681414">
    <property type="component" value="Unassembled WGS sequence"/>
</dbReference>
<dbReference type="GO" id="GO:0005524">
    <property type="term" value="F:ATP binding"/>
    <property type="evidence" value="ECO:0007669"/>
    <property type="project" value="UniProtKB-UniRule"/>
</dbReference>
<dbReference type="Gene3D" id="3.30.470.20">
    <property type="entry name" value="ATP-grasp fold, B domain"/>
    <property type="match status" value="1"/>
</dbReference>
<dbReference type="EMBL" id="JAGYPG010000003">
    <property type="protein sequence ID" value="MBS4197200.1"/>
    <property type="molecule type" value="Genomic_DNA"/>
</dbReference>
<keyword evidence="4" id="KW-1185">Reference proteome</keyword>
<organism evidence="3 4">
    <name type="scientific">Lederbergia citri</name>
    <dbReference type="NCBI Taxonomy" id="2833580"/>
    <lineage>
        <taxon>Bacteria</taxon>
        <taxon>Bacillati</taxon>
        <taxon>Bacillota</taxon>
        <taxon>Bacilli</taxon>
        <taxon>Bacillales</taxon>
        <taxon>Bacillaceae</taxon>
        <taxon>Lederbergia</taxon>
    </lineage>
</organism>
<name>A0A942TGH2_9BACI</name>
<keyword evidence="1" id="KW-0547">Nucleotide-binding</keyword>
<evidence type="ECO:0000259" key="2">
    <source>
        <dbReference type="PROSITE" id="PS50975"/>
    </source>
</evidence>
<dbReference type="PANTHER" id="PTHR37018:SF1">
    <property type="entry name" value="CULTURE SPECIFIC PROTEIN, PUTATIVE (AFU_ORTHOLOGUE AFUA_2G00130)-RELATED"/>
    <property type="match status" value="1"/>
</dbReference>
<feature type="domain" description="ATP-grasp" evidence="2">
    <location>
        <begin position="152"/>
        <end position="340"/>
    </location>
</feature>
<gene>
    <name evidence="3" type="ORF">KHA97_19280</name>
</gene>
<dbReference type="PROSITE" id="PS50975">
    <property type="entry name" value="ATP_GRASP"/>
    <property type="match status" value="1"/>
</dbReference>
<sequence>MEDMAIPFTSTNEKQVTPLRPSFSMQSIYGNGFIYNSKLFSEDYQHFSEDILSLEALTGRELTVVGDTPVICHAAAATKPALCLLEKAGLQIPNKLYTYQTENEYLALLSHLHKNNHKLIFQYPHPKHIVSPDLFWIDPKVLAFLSDKRNIPQLVPTEHVPKRKMMSLEEIMENIPKLPFVLKTGDGRPTSGGCGVLLVKEEKQLHELGNEFGDLSSLIVEEFIPYEQNVSVHYFVDKHGKISFLGKSEQLVNENGSFRGSWITIEMEDYMSPIIETGYKVMEKIAEKGYIGVAGFDVLICGEKYYFIDLNIRFNASTCGLFLCKDIYQKYGKKKVRLTNLEWNDDFDHLIPIVEKYMLREQFIPLSLLDASYFPTENKISKVVGLSIGHSVLEVEKVLKEMAKDSLFLRE</sequence>